<reference evidence="1 2" key="1">
    <citation type="journal article" date="2013" name="Genome Announc.">
        <title>Genome Sequence of the Obligate Gammaproteobacterial Methanotroph Methylomicrobium album Strain BG8.</title>
        <authorList>
            <person name="Kits K.D."/>
            <person name="Kalyuzhnaya M.G."/>
            <person name="Klotz M.G."/>
            <person name="Jetten M.S."/>
            <person name="Op den Camp H.J."/>
            <person name="Vuilleumier S."/>
            <person name="Bringel F."/>
            <person name="Dispirito A.A."/>
            <person name="Murrell J.C."/>
            <person name="Bruce D."/>
            <person name="Cheng J.F."/>
            <person name="Copeland A."/>
            <person name="Goodwin L."/>
            <person name="Hauser L."/>
            <person name="Lajus A."/>
            <person name="Land M.L."/>
            <person name="Lapidus A."/>
            <person name="Lucas S."/>
            <person name="Medigue C."/>
            <person name="Pitluck S."/>
            <person name="Woyke T."/>
            <person name="Zeytun A."/>
            <person name="Stein L.Y."/>
        </authorList>
    </citation>
    <scope>NUCLEOTIDE SEQUENCE [LARGE SCALE GENOMIC DNA]</scope>
    <source>
        <strain evidence="1 2">BG8</strain>
    </source>
</reference>
<protein>
    <recommendedName>
        <fullName evidence="3">Transposase</fullName>
    </recommendedName>
</protein>
<dbReference type="Proteomes" id="UP000005090">
    <property type="component" value="Chromosome"/>
</dbReference>
<dbReference type="HOGENOM" id="CLU_3397373_0_0_6"/>
<dbReference type="AlphaFoldDB" id="H8GGF7"/>
<accession>H8GGF7</accession>
<evidence type="ECO:0008006" key="3">
    <source>
        <dbReference type="Google" id="ProtNLM"/>
    </source>
</evidence>
<evidence type="ECO:0000313" key="1">
    <source>
        <dbReference type="EMBL" id="EIC31237.1"/>
    </source>
</evidence>
<dbReference type="EMBL" id="CM001475">
    <property type="protein sequence ID" value="EIC31237.1"/>
    <property type="molecule type" value="Genomic_DNA"/>
</dbReference>
<keyword evidence="2" id="KW-1185">Reference proteome</keyword>
<sequence length="31" mass="3455">MSKAYPMDLRTRVIEACDEEQVIAQAVSGSR</sequence>
<name>H8GGF7_METAL</name>
<proteinExistence type="predicted"/>
<gene>
    <name evidence="1" type="ORF">Metal_3590</name>
</gene>
<organism evidence="1 2">
    <name type="scientific">Methylomicrobium album BG8</name>
    <dbReference type="NCBI Taxonomy" id="686340"/>
    <lineage>
        <taxon>Bacteria</taxon>
        <taxon>Pseudomonadati</taxon>
        <taxon>Pseudomonadota</taxon>
        <taxon>Gammaproteobacteria</taxon>
        <taxon>Methylococcales</taxon>
        <taxon>Methylococcaceae</taxon>
        <taxon>Methylomicrobium</taxon>
    </lineage>
</organism>
<evidence type="ECO:0000313" key="2">
    <source>
        <dbReference type="Proteomes" id="UP000005090"/>
    </source>
</evidence>